<name>A0ABD3RWZ6_9STRA</name>
<evidence type="ECO:0000313" key="2">
    <source>
        <dbReference type="EMBL" id="KAL3816750.1"/>
    </source>
</evidence>
<feature type="compositionally biased region" description="Acidic residues" evidence="1">
    <location>
        <begin position="25"/>
        <end position="70"/>
    </location>
</feature>
<evidence type="ECO:0000256" key="1">
    <source>
        <dbReference type="SAM" id="MobiDB-lite"/>
    </source>
</evidence>
<feature type="region of interest" description="Disordered" evidence="1">
    <location>
        <begin position="1"/>
        <end position="140"/>
    </location>
</feature>
<dbReference type="AlphaFoldDB" id="A0ABD3RWZ6"/>
<protein>
    <submittedName>
        <fullName evidence="2">Uncharacterized protein</fullName>
    </submittedName>
</protein>
<proteinExistence type="predicted"/>
<accession>A0ABD3RWZ6</accession>
<feature type="compositionally biased region" description="Basic residues" evidence="1">
    <location>
        <begin position="93"/>
        <end position="132"/>
    </location>
</feature>
<dbReference type="EMBL" id="JALLPB020000134">
    <property type="protein sequence ID" value="KAL3816750.1"/>
    <property type="molecule type" value="Genomic_DNA"/>
</dbReference>
<keyword evidence="3" id="KW-1185">Reference proteome</keyword>
<gene>
    <name evidence="2" type="ORF">ACHAXA_004902</name>
</gene>
<sequence>MSDDESSSSEDIPLSALGKKAKYDDCDEAEFEDDEENEMGNEPNDDSDDFIVEDDDDDDDDGDYNSDSSDDVPLSSLKSPKKKATPTTEVKPSKKSASAKKDAPKKKATKTKTTKSKSSTPKKKTSSTKKASKAAPSSSASTNYLCASSELYSRCDKGKLIQSLLVRWWYAYQWPDPKTIPASTPKGGYDALDGFPGVYICTQGSNVGKFLDKRDRDQAPSFKNFAKKDSEELKDMLLRAIERQIKDLIKHEGEGTDAEKNLRALEKWTMKLNCSKADKEAEKVLKAKRLTLS</sequence>
<organism evidence="2 3">
    <name type="scientific">Cyclostephanos tholiformis</name>
    <dbReference type="NCBI Taxonomy" id="382380"/>
    <lineage>
        <taxon>Eukaryota</taxon>
        <taxon>Sar</taxon>
        <taxon>Stramenopiles</taxon>
        <taxon>Ochrophyta</taxon>
        <taxon>Bacillariophyta</taxon>
        <taxon>Coscinodiscophyceae</taxon>
        <taxon>Thalassiosirophycidae</taxon>
        <taxon>Stephanodiscales</taxon>
        <taxon>Stephanodiscaceae</taxon>
        <taxon>Cyclostephanos</taxon>
    </lineage>
</organism>
<dbReference type="Proteomes" id="UP001530377">
    <property type="component" value="Unassembled WGS sequence"/>
</dbReference>
<evidence type="ECO:0000313" key="3">
    <source>
        <dbReference type="Proteomes" id="UP001530377"/>
    </source>
</evidence>
<reference evidence="2 3" key="1">
    <citation type="submission" date="2024-10" db="EMBL/GenBank/DDBJ databases">
        <title>Updated reference genomes for cyclostephanoid diatoms.</title>
        <authorList>
            <person name="Roberts W.R."/>
            <person name="Alverson A.J."/>
        </authorList>
    </citation>
    <scope>NUCLEOTIDE SEQUENCE [LARGE SCALE GENOMIC DNA]</scope>
    <source>
        <strain evidence="2 3">AJA228-03</strain>
    </source>
</reference>
<comment type="caution">
    <text evidence="2">The sequence shown here is derived from an EMBL/GenBank/DDBJ whole genome shotgun (WGS) entry which is preliminary data.</text>
</comment>